<evidence type="ECO:0000256" key="3">
    <source>
        <dbReference type="SAM" id="SignalP"/>
    </source>
</evidence>
<feature type="chain" id="PRO_5020947823" evidence="3">
    <location>
        <begin position="26"/>
        <end position="494"/>
    </location>
</feature>
<feature type="region of interest" description="Disordered" evidence="2">
    <location>
        <begin position="437"/>
        <end position="470"/>
    </location>
</feature>
<evidence type="ECO:0000256" key="2">
    <source>
        <dbReference type="SAM" id="MobiDB-lite"/>
    </source>
</evidence>
<dbReference type="PANTHER" id="PTHR47966">
    <property type="entry name" value="BETA-SITE APP-CLEAVING ENZYME, ISOFORM A-RELATED"/>
    <property type="match status" value="1"/>
</dbReference>
<keyword evidence="5" id="KW-0645">Protease</keyword>
<dbReference type="Gene3D" id="2.40.70.10">
    <property type="entry name" value="Acid Proteases"/>
    <property type="match status" value="2"/>
</dbReference>
<dbReference type="SUPFAM" id="SSF50630">
    <property type="entry name" value="Acid proteases"/>
    <property type="match status" value="1"/>
</dbReference>
<evidence type="ECO:0000313" key="5">
    <source>
        <dbReference type="EMBL" id="THU82629.1"/>
    </source>
</evidence>
<dbReference type="OrthoDB" id="15189at2759"/>
<dbReference type="AlphaFoldDB" id="A0A4S8L2H3"/>
<accession>A0A4S8L2H3</accession>
<evidence type="ECO:0000259" key="4">
    <source>
        <dbReference type="PROSITE" id="PS51767"/>
    </source>
</evidence>
<protein>
    <submittedName>
        <fullName evidence="5">Acid protease</fullName>
    </submittedName>
</protein>
<dbReference type="PROSITE" id="PS51767">
    <property type="entry name" value="PEPTIDASE_A1"/>
    <property type="match status" value="1"/>
</dbReference>
<dbReference type="GO" id="GO:0006508">
    <property type="term" value="P:proteolysis"/>
    <property type="evidence" value="ECO:0007669"/>
    <property type="project" value="UniProtKB-KW"/>
</dbReference>
<keyword evidence="3" id="KW-0732">Signal</keyword>
<dbReference type="CDD" id="cd05471">
    <property type="entry name" value="pepsin_like"/>
    <property type="match status" value="1"/>
</dbReference>
<reference evidence="5 6" key="1">
    <citation type="journal article" date="2019" name="Nat. Ecol. Evol.">
        <title>Megaphylogeny resolves global patterns of mushroom evolution.</title>
        <authorList>
            <person name="Varga T."/>
            <person name="Krizsan K."/>
            <person name="Foldi C."/>
            <person name="Dima B."/>
            <person name="Sanchez-Garcia M."/>
            <person name="Sanchez-Ramirez S."/>
            <person name="Szollosi G.J."/>
            <person name="Szarkandi J.G."/>
            <person name="Papp V."/>
            <person name="Albert L."/>
            <person name="Andreopoulos W."/>
            <person name="Angelini C."/>
            <person name="Antonin V."/>
            <person name="Barry K.W."/>
            <person name="Bougher N.L."/>
            <person name="Buchanan P."/>
            <person name="Buyck B."/>
            <person name="Bense V."/>
            <person name="Catcheside P."/>
            <person name="Chovatia M."/>
            <person name="Cooper J."/>
            <person name="Damon W."/>
            <person name="Desjardin D."/>
            <person name="Finy P."/>
            <person name="Geml J."/>
            <person name="Haridas S."/>
            <person name="Hughes K."/>
            <person name="Justo A."/>
            <person name="Karasinski D."/>
            <person name="Kautmanova I."/>
            <person name="Kiss B."/>
            <person name="Kocsube S."/>
            <person name="Kotiranta H."/>
            <person name="LaButti K.M."/>
            <person name="Lechner B.E."/>
            <person name="Liimatainen K."/>
            <person name="Lipzen A."/>
            <person name="Lukacs Z."/>
            <person name="Mihaltcheva S."/>
            <person name="Morgado L.N."/>
            <person name="Niskanen T."/>
            <person name="Noordeloos M.E."/>
            <person name="Ohm R.A."/>
            <person name="Ortiz-Santana B."/>
            <person name="Ovrebo C."/>
            <person name="Racz N."/>
            <person name="Riley R."/>
            <person name="Savchenko A."/>
            <person name="Shiryaev A."/>
            <person name="Soop K."/>
            <person name="Spirin V."/>
            <person name="Szebenyi C."/>
            <person name="Tomsovsky M."/>
            <person name="Tulloss R.E."/>
            <person name="Uehling J."/>
            <person name="Grigoriev I.V."/>
            <person name="Vagvolgyi C."/>
            <person name="Papp T."/>
            <person name="Martin F.M."/>
            <person name="Miettinen O."/>
            <person name="Hibbett D.S."/>
            <person name="Nagy L.G."/>
        </authorList>
    </citation>
    <scope>NUCLEOTIDE SEQUENCE [LARGE SCALE GENOMIC DNA]</scope>
    <source>
        <strain evidence="5 6">CBS 962.96</strain>
    </source>
</reference>
<dbReference type="PANTHER" id="PTHR47966:SF51">
    <property type="entry name" value="BETA-SITE APP-CLEAVING ENZYME, ISOFORM A-RELATED"/>
    <property type="match status" value="1"/>
</dbReference>
<feature type="compositionally biased region" description="Low complexity" evidence="2">
    <location>
        <begin position="445"/>
        <end position="468"/>
    </location>
</feature>
<organism evidence="5 6">
    <name type="scientific">Dendrothele bispora (strain CBS 962.96)</name>
    <dbReference type="NCBI Taxonomy" id="1314807"/>
    <lineage>
        <taxon>Eukaryota</taxon>
        <taxon>Fungi</taxon>
        <taxon>Dikarya</taxon>
        <taxon>Basidiomycota</taxon>
        <taxon>Agaricomycotina</taxon>
        <taxon>Agaricomycetes</taxon>
        <taxon>Agaricomycetidae</taxon>
        <taxon>Agaricales</taxon>
        <taxon>Agaricales incertae sedis</taxon>
        <taxon>Dendrothele</taxon>
    </lineage>
</organism>
<dbReference type="InterPro" id="IPR034164">
    <property type="entry name" value="Pepsin-like_dom"/>
</dbReference>
<keyword evidence="6" id="KW-1185">Reference proteome</keyword>
<feature type="signal peptide" evidence="3">
    <location>
        <begin position="1"/>
        <end position="25"/>
    </location>
</feature>
<evidence type="ECO:0000313" key="6">
    <source>
        <dbReference type="Proteomes" id="UP000297245"/>
    </source>
</evidence>
<dbReference type="EMBL" id="ML179718">
    <property type="protein sequence ID" value="THU82629.1"/>
    <property type="molecule type" value="Genomic_DNA"/>
</dbReference>
<keyword evidence="5" id="KW-0378">Hydrolase</keyword>
<evidence type="ECO:0000256" key="1">
    <source>
        <dbReference type="ARBA" id="ARBA00007447"/>
    </source>
</evidence>
<name>A0A4S8L2H3_DENBC</name>
<comment type="similarity">
    <text evidence="1">Belongs to the peptidase A1 family.</text>
</comment>
<dbReference type="Proteomes" id="UP000297245">
    <property type="component" value="Unassembled WGS sequence"/>
</dbReference>
<dbReference type="InterPro" id="IPR001461">
    <property type="entry name" value="Aspartic_peptidase_A1"/>
</dbReference>
<dbReference type="Pfam" id="PF00026">
    <property type="entry name" value="Asp"/>
    <property type="match status" value="2"/>
</dbReference>
<gene>
    <name evidence="5" type="ORF">K435DRAFT_971881</name>
</gene>
<dbReference type="InterPro" id="IPR033121">
    <property type="entry name" value="PEPTIDASE_A1"/>
</dbReference>
<proteinExistence type="inferred from homology"/>
<dbReference type="GO" id="GO:0004190">
    <property type="term" value="F:aspartic-type endopeptidase activity"/>
    <property type="evidence" value="ECO:0007669"/>
    <property type="project" value="InterPro"/>
</dbReference>
<sequence>MAAKIAFPLSLILSVAILSFSSVNAVQLDLIGRRKNPVFRKRDESGTFGNGSLAVRNEQDIRYSCNVTLGGRDFEVDIDTGSVDLWVSGDVPGTKDLGVPMSIGFAKGNVTGNINTAQLEFDGFTIQNQAYLKAETIQDISDTDGVLGLGPSSASSIRTLLNSSSGDPPLDQIFKQNMNTPNFMTFLLSRNGTAEDSSAVERYPAQLTIGVVASGLEAILNAPKLPALTDQSGPFVQHWLTLLDADGIIGPDGQKIQTQTAIRNPTAGTPDQLHVVFDSGFTIPQLPGSIVDKIYGTIPGAQFFSDAATITPGLEGLENVWRIPCDYEVNVSFVFAGQEFPISPLDLSAKLEVEEKDGSGEEICINFFQQIDANVEGNPAFGTLDMILGMGFLRNTYILFNFGDFVDGSADNVADPYIQLLSVNDKSQNHADFVNARLNGKGDDSSTNSGSSATTTSTDTSTTSITDSAGLERSSPELSVLVIVAVVMLLGPGF</sequence>
<feature type="domain" description="Peptidase A1" evidence="4">
    <location>
        <begin position="63"/>
        <end position="410"/>
    </location>
</feature>
<dbReference type="InterPro" id="IPR021109">
    <property type="entry name" value="Peptidase_aspartic_dom_sf"/>
</dbReference>